<evidence type="ECO:0000256" key="1">
    <source>
        <dbReference type="PROSITE-ProRule" id="PRU00023"/>
    </source>
</evidence>
<feature type="compositionally biased region" description="Basic and acidic residues" evidence="4">
    <location>
        <begin position="872"/>
        <end position="883"/>
    </location>
</feature>
<dbReference type="InterPro" id="IPR002885">
    <property type="entry name" value="PPR_rpt"/>
</dbReference>
<dbReference type="Pfam" id="PF00023">
    <property type="entry name" value="Ank"/>
    <property type="match status" value="1"/>
</dbReference>
<feature type="repeat" description="ANK" evidence="1">
    <location>
        <begin position="511"/>
        <end position="543"/>
    </location>
</feature>
<evidence type="ECO:0000256" key="3">
    <source>
        <dbReference type="SAM" id="Coils"/>
    </source>
</evidence>
<feature type="compositionally biased region" description="Basic and acidic residues" evidence="4">
    <location>
        <begin position="1250"/>
        <end position="1274"/>
    </location>
</feature>
<organism evidence="5 6">
    <name type="scientific">Symbiodinium necroappetens</name>
    <dbReference type="NCBI Taxonomy" id="1628268"/>
    <lineage>
        <taxon>Eukaryota</taxon>
        <taxon>Sar</taxon>
        <taxon>Alveolata</taxon>
        <taxon>Dinophyceae</taxon>
        <taxon>Suessiales</taxon>
        <taxon>Symbiodiniaceae</taxon>
        <taxon>Symbiodinium</taxon>
    </lineage>
</organism>
<evidence type="ECO:0000256" key="4">
    <source>
        <dbReference type="SAM" id="MobiDB-lite"/>
    </source>
</evidence>
<feature type="compositionally biased region" description="Low complexity" evidence="4">
    <location>
        <begin position="1239"/>
        <end position="1248"/>
    </location>
</feature>
<feature type="compositionally biased region" description="Basic and acidic residues" evidence="4">
    <location>
        <begin position="1295"/>
        <end position="1312"/>
    </location>
</feature>
<feature type="region of interest" description="Disordered" evidence="4">
    <location>
        <begin position="1187"/>
        <end position="1491"/>
    </location>
</feature>
<reference evidence="5" key="1">
    <citation type="submission" date="2021-02" db="EMBL/GenBank/DDBJ databases">
        <authorList>
            <person name="Dougan E. K."/>
            <person name="Rhodes N."/>
            <person name="Thang M."/>
            <person name="Chan C."/>
        </authorList>
    </citation>
    <scope>NUCLEOTIDE SEQUENCE</scope>
</reference>
<feature type="compositionally biased region" description="Basic and acidic residues" evidence="4">
    <location>
        <begin position="1324"/>
        <end position="1402"/>
    </location>
</feature>
<feature type="compositionally biased region" description="Polar residues" evidence="4">
    <location>
        <begin position="1670"/>
        <end position="1682"/>
    </location>
</feature>
<dbReference type="Gene3D" id="1.25.40.10">
    <property type="entry name" value="Tetratricopeptide repeat domain"/>
    <property type="match status" value="2"/>
</dbReference>
<evidence type="ECO:0000256" key="2">
    <source>
        <dbReference type="PROSITE-ProRule" id="PRU00708"/>
    </source>
</evidence>
<keyword evidence="6" id="KW-1185">Reference proteome</keyword>
<sequence>MQKERLLPDLISFNTAMDTCTGSQRWEVVLQLLEDLRQHGLRADLHTATAAASACAHGEQWQLGLFLADICAQRHRPDVQLYSTKLFVCEKGLQWELAIHLLSKMFADGIALDSISSSIAIRACATRRSWDLALWVLNELCGRDRDPGAKAYLAAVDALEASNGPPASPELFEELCRKDVCGIEHVSCIIRALGALPLLEEGSQVAKHARAVEEEDDIPAAFDEQSNEGNEAGEKGAAREFFKPELSQTLPSGGKLPTASVSAGSATVDKKTLPTAEKTGTSSRSSVPVQDEDLRGFSLIKYLQVLASQNRKKAWVDLQFLRNVLQSFNRKHLNEREDVFGYTSLALASSVGHEGVVKLLLAGSTDQSHVAAVQVLVQHKVALDSKNSEGWTPLMWASMSGRADVVAALLAAHAEAKLKDSQGMTALMWATRHGHVDVMRLLLGDGPDLSITDFGGHSVMHHARQHKAARKMLERFEALNRRLLNSAKSGDLNEASMALEAGAFVDTLDADGASPLLHAASQRNLSMVRLLTRHGADPSLEASRASSPWLRNAEYQTSIQEVLRDAVKANKLLVSAAKEGWWKGVFQAIEHGAWLEIPDESQKTPLGWAASHGSVQAVRQLIQARASLNAREQCGWTPIHWAAHRNWAEVASVLHYHNADVHAKAFSGDTIVHLAAKSNHCFSLVLLTCASASLDVKGFEGRTPLQATAIGGKVAAMLCLLKLRADASVRGEGGRSLTALAALHSQHALLDALLEKTSGGPVAARSEKASKRRPKDQEVLEKAGAKLEKVVEFPDAEEAPSQSTGKPRKGEGHGKDADKDHSKKDGSERKPSPTRSHSGKDQRKEARDDPESKGIKEGSHLEVPKSSTRAKLQKEGSKAHLEPTEPAESVSAVSQQSWRSRKTDVSEDEEEKAKRIKVQKQPDMALYEQAEAFNKSLPAKVDFSVSQALAEVDDDGRTPLGLAVQAGHVRVTSLLLERKASLEVADKTGNTILMLAARGSSRTTLMIVEHLLAARADVQARNDDKCTAADVAKVPKVRELLKNQIERLQVGKKLSQSQSLPALKAPVPERRNSRNSESEEPPPQPAALLPGLKLARLSCHGCHLDQRRRSFMNFAAPPPWAAEATPCAQHSLADLAGAAVPFPGVPWAPASRKAPVNFLPAWQELQLQNQQLPQNAPLPLHQPVAFPAPPVQGQGIQSIQSQGGMKSARNPPAQSFGFAFPGELTDEQEKKEKKRRQQQEMQMALAAQIKEQRARKETESKSEARAEAAPKEEPGPSGPWEGMGRSGPQLGPRQRRPEPEPDQRELERRRQQQELQRVLAAQVEEAKQRKEEARQRQKEEEDREEQRLRREIEEENQKELRKAEKHEAKKASRAREADTEARETATGRSTRTRERFRDEPWRESQSGRLRKTRDRLRETRHGRSRRTRNDRNDPRDCRDCEASPSRDFREWQSPVPSAGPADTAGTWAGTCSPPRRKGDRERRDGRDGREELGFQGFVEQQRLLASEMQRQVLELRNQRDEAREQALKVKEDAINDRHRHLQELQQCLLDQLQSKPEPSKASQEIENEKFKENPVNGLADDLPEVWEHSIASHSRFVAIDAGLAVLHGALKQPELPHASVSEALVSPLEVSHKRDSPAVQCHDLNALSYKKSPEQPAAAPPHSSPLPASEQGSSTGGASPNFRLTEQLDKDKAAAFRKALDTASGLPADLRDDLCALLEESVETVMPPVVPVPSAAQGSRAGRPPVGKSDVKGEGIPGIPFPSGPQRPHASRARSSTPGTAELTTVTAGRRHSREERRAHSAAEASRREASAWRRSDALAAAAAGIVGAPQLGEAM</sequence>
<dbReference type="EMBL" id="CAJNJA010047252">
    <property type="protein sequence ID" value="CAE7823127.1"/>
    <property type="molecule type" value="Genomic_DNA"/>
</dbReference>
<dbReference type="Pfam" id="PF12796">
    <property type="entry name" value="Ank_2"/>
    <property type="match status" value="3"/>
</dbReference>
<feature type="compositionally biased region" description="Polar residues" evidence="4">
    <location>
        <begin position="1554"/>
        <end position="1564"/>
    </location>
</feature>
<feature type="region of interest" description="Disordered" evidence="4">
    <location>
        <begin position="1553"/>
        <end position="1576"/>
    </location>
</feature>
<feature type="region of interest" description="Disordered" evidence="4">
    <location>
        <begin position="247"/>
        <end position="288"/>
    </location>
</feature>
<dbReference type="PROSITE" id="PS50088">
    <property type="entry name" value="ANK_REPEAT"/>
    <property type="match status" value="6"/>
</dbReference>
<feature type="region of interest" description="Disordered" evidence="4">
    <location>
        <begin position="1652"/>
        <end position="1682"/>
    </location>
</feature>
<dbReference type="Proteomes" id="UP000601435">
    <property type="component" value="Unassembled WGS sequence"/>
</dbReference>
<feature type="compositionally biased region" description="Low complexity" evidence="4">
    <location>
        <begin position="1313"/>
        <end position="1323"/>
    </location>
</feature>
<feature type="compositionally biased region" description="Polar residues" evidence="4">
    <location>
        <begin position="278"/>
        <end position="288"/>
    </location>
</feature>
<feature type="repeat" description="ANK" evidence="1">
    <location>
        <begin position="422"/>
        <end position="454"/>
    </location>
</feature>
<feature type="compositionally biased region" description="Basic and acidic residues" evidence="4">
    <location>
        <begin position="1415"/>
        <end position="1450"/>
    </location>
</feature>
<dbReference type="InterPro" id="IPR036770">
    <property type="entry name" value="Ankyrin_rpt-contain_sf"/>
</dbReference>
<comment type="caution">
    <text evidence="5">The sequence shown here is derived from an EMBL/GenBank/DDBJ whole genome shotgun (WGS) entry which is preliminary data.</text>
</comment>
<feature type="repeat" description="ANK" evidence="1">
    <location>
        <begin position="988"/>
        <end position="1023"/>
    </location>
</feature>
<feature type="repeat" description="ANK" evidence="1">
    <location>
        <begin position="955"/>
        <end position="987"/>
    </location>
</feature>
<dbReference type="PANTHER" id="PTHR24133">
    <property type="entry name" value="ANKYRIN DOMAIN-CONTAINING"/>
    <property type="match status" value="1"/>
</dbReference>
<keyword evidence="1" id="KW-0040">ANK repeat</keyword>
<dbReference type="Gene3D" id="1.25.40.20">
    <property type="entry name" value="Ankyrin repeat-containing domain"/>
    <property type="match status" value="4"/>
</dbReference>
<feature type="compositionally biased region" description="Polar residues" evidence="4">
    <location>
        <begin position="1773"/>
        <end position="1787"/>
    </location>
</feature>
<feature type="coiled-coil region" evidence="3">
    <location>
        <begin position="1498"/>
        <end position="1532"/>
    </location>
</feature>
<feature type="region of interest" description="Disordered" evidence="4">
    <location>
        <begin position="759"/>
        <end position="915"/>
    </location>
</feature>
<feature type="compositionally biased region" description="Basic and acidic residues" evidence="4">
    <location>
        <begin position="1793"/>
        <end position="1815"/>
    </location>
</feature>
<evidence type="ECO:0000313" key="6">
    <source>
        <dbReference type="Proteomes" id="UP000601435"/>
    </source>
</evidence>
<accession>A0A812ZCY2</accession>
<name>A0A812ZCY2_9DINO</name>
<dbReference type="InterPro" id="IPR052391">
    <property type="entry name" value="E3_Ligase-Neurotoxin"/>
</dbReference>
<dbReference type="PANTHER" id="PTHR24133:SF40">
    <property type="entry name" value="ANKYRIN REPEAT DOMAIN 44"/>
    <property type="match status" value="1"/>
</dbReference>
<feature type="compositionally biased region" description="Basic and acidic residues" evidence="4">
    <location>
        <begin position="808"/>
        <end position="831"/>
    </location>
</feature>
<dbReference type="OrthoDB" id="439076at2759"/>
<protein>
    <submittedName>
        <fullName evidence="5">ANK3 protein</fullName>
    </submittedName>
</protein>
<feature type="compositionally biased region" description="Basic and acidic residues" evidence="4">
    <location>
        <begin position="765"/>
        <end position="792"/>
    </location>
</feature>
<feature type="compositionally biased region" description="Basic and acidic residues" evidence="4">
    <location>
        <begin position="1067"/>
        <end position="1077"/>
    </location>
</feature>
<feature type="region of interest" description="Disordered" evidence="4">
    <location>
        <begin position="1052"/>
        <end position="1088"/>
    </location>
</feature>
<feature type="repeat" description="ANK" evidence="1">
    <location>
        <begin position="389"/>
        <end position="421"/>
    </location>
</feature>
<feature type="compositionally biased region" description="Basic and acidic residues" evidence="4">
    <location>
        <begin position="838"/>
        <end position="863"/>
    </location>
</feature>
<evidence type="ECO:0000313" key="5">
    <source>
        <dbReference type="EMBL" id="CAE7823127.1"/>
    </source>
</evidence>
<proteinExistence type="predicted"/>
<feature type="compositionally biased region" description="Low complexity" evidence="4">
    <location>
        <begin position="1192"/>
        <end position="1204"/>
    </location>
</feature>
<feature type="compositionally biased region" description="Basic and acidic residues" evidence="4">
    <location>
        <begin position="1476"/>
        <end position="1491"/>
    </location>
</feature>
<dbReference type="InterPro" id="IPR011990">
    <property type="entry name" value="TPR-like_helical_dom_sf"/>
</dbReference>
<dbReference type="PROSITE" id="PS50297">
    <property type="entry name" value="ANK_REP_REGION"/>
    <property type="match status" value="4"/>
</dbReference>
<keyword evidence="3" id="KW-0175">Coiled coil</keyword>
<dbReference type="InterPro" id="IPR002110">
    <property type="entry name" value="Ankyrin_rpt"/>
</dbReference>
<dbReference type="SUPFAM" id="SSF48403">
    <property type="entry name" value="Ankyrin repeat"/>
    <property type="match status" value="3"/>
</dbReference>
<gene>
    <name evidence="5" type="primary">ANK3</name>
    <name evidence="5" type="ORF">SNEC2469_LOCUS24515</name>
</gene>
<dbReference type="PROSITE" id="PS51375">
    <property type="entry name" value="PPR"/>
    <property type="match status" value="1"/>
</dbReference>
<dbReference type="SMART" id="SM00248">
    <property type="entry name" value="ANK"/>
    <property type="match status" value="10"/>
</dbReference>
<feature type="repeat" description="ANK" evidence="1">
    <location>
        <begin position="601"/>
        <end position="633"/>
    </location>
</feature>
<feature type="repeat" description="PPR" evidence="2">
    <location>
        <begin position="9"/>
        <end position="43"/>
    </location>
</feature>
<feature type="region of interest" description="Disordered" evidence="4">
    <location>
        <begin position="1730"/>
        <end position="1815"/>
    </location>
</feature>